<feature type="region of interest" description="Disordered" evidence="1">
    <location>
        <begin position="352"/>
        <end position="386"/>
    </location>
</feature>
<comment type="caution">
    <text evidence="2">The sequence shown here is derived from an EMBL/GenBank/DDBJ whole genome shotgun (WGS) entry which is preliminary data.</text>
</comment>
<dbReference type="EMBL" id="JAKJXP020000190">
    <property type="protein sequence ID" value="KAK7739104.1"/>
    <property type="molecule type" value="Genomic_DNA"/>
</dbReference>
<feature type="compositionally biased region" description="Low complexity" evidence="1">
    <location>
        <begin position="1"/>
        <end position="22"/>
    </location>
</feature>
<feature type="region of interest" description="Disordered" evidence="1">
    <location>
        <begin position="199"/>
        <end position="311"/>
    </location>
</feature>
<feature type="compositionally biased region" description="Polar residues" evidence="1">
    <location>
        <begin position="248"/>
        <end position="261"/>
    </location>
</feature>
<evidence type="ECO:0000313" key="3">
    <source>
        <dbReference type="Proteomes" id="UP001320420"/>
    </source>
</evidence>
<evidence type="ECO:0000256" key="1">
    <source>
        <dbReference type="SAM" id="MobiDB-lite"/>
    </source>
</evidence>
<feature type="region of interest" description="Disordered" evidence="1">
    <location>
        <begin position="1"/>
        <end position="43"/>
    </location>
</feature>
<feature type="compositionally biased region" description="Basic and acidic residues" evidence="1">
    <location>
        <begin position="217"/>
        <end position="227"/>
    </location>
</feature>
<organism evidence="2 3">
    <name type="scientific">Diatrype stigma</name>
    <dbReference type="NCBI Taxonomy" id="117547"/>
    <lineage>
        <taxon>Eukaryota</taxon>
        <taxon>Fungi</taxon>
        <taxon>Dikarya</taxon>
        <taxon>Ascomycota</taxon>
        <taxon>Pezizomycotina</taxon>
        <taxon>Sordariomycetes</taxon>
        <taxon>Xylariomycetidae</taxon>
        <taxon>Xylariales</taxon>
        <taxon>Diatrypaceae</taxon>
        <taxon>Diatrype</taxon>
    </lineage>
</organism>
<accession>A0AAN9YFE0</accession>
<feature type="compositionally biased region" description="Low complexity" evidence="1">
    <location>
        <begin position="353"/>
        <end position="381"/>
    </location>
</feature>
<feature type="compositionally biased region" description="Low complexity" evidence="1">
    <location>
        <begin position="283"/>
        <end position="292"/>
    </location>
</feature>
<gene>
    <name evidence="2" type="ORF">SLS62_011304</name>
</gene>
<feature type="compositionally biased region" description="Low complexity" evidence="1">
    <location>
        <begin position="262"/>
        <end position="272"/>
    </location>
</feature>
<reference evidence="2 3" key="1">
    <citation type="submission" date="2024-02" db="EMBL/GenBank/DDBJ databases">
        <title>De novo assembly and annotation of 12 fungi associated with fruit tree decline syndrome in Ontario, Canada.</title>
        <authorList>
            <person name="Sulman M."/>
            <person name="Ellouze W."/>
            <person name="Ilyukhin E."/>
        </authorList>
    </citation>
    <scope>NUCLEOTIDE SEQUENCE [LARGE SCALE GENOMIC DNA]</scope>
    <source>
        <strain evidence="2 3">M11/M66-122</strain>
    </source>
</reference>
<name>A0AAN9YFE0_9PEZI</name>
<evidence type="ECO:0000313" key="2">
    <source>
        <dbReference type="EMBL" id="KAK7739104.1"/>
    </source>
</evidence>
<protein>
    <submittedName>
        <fullName evidence="2">Uncharacterized protein</fullName>
    </submittedName>
</protein>
<feature type="region of interest" description="Disordered" evidence="1">
    <location>
        <begin position="495"/>
        <end position="514"/>
    </location>
</feature>
<keyword evidence="3" id="KW-1185">Reference proteome</keyword>
<dbReference type="Proteomes" id="UP001320420">
    <property type="component" value="Unassembled WGS sequence"/>
</dbReference>
<feature type="compositionally biased region" description="Low complexity" evidence="1">
    <location>
        <begin position="495"/>
        <end position="510"/>
    </location>
</feature>
<proteinExistence type="predicted"/>
<dbReference type="AlphaFoldDB" id="A0AAN9YFE0"/>
<sequence length="724" mass="76274">MVDGASSTPGSEAAAATPAPSVSEPPPPPHHEGGTNAASSTQPPVILIDPAGDLLLDVTFETSKSALKAAKAAALRKTTSASLSHGATASPHLHLHGRAGIVRLFFRVSRTQLRAHSRYFAKLLDVDATQFQEARDVAAALARLAARGVDPAAAAADDLDLPRVAIVDDDEATRYAGRESVFADLLRILHGNEIAAFAAVSGGGSGGGGKDGDGDEKEGGGKGDGGKGEGVGSRNEKVGGAQKKKKCPTNTATTAVTDASPTKTTKTTKVTNGGKGGALNSPRQKQQQQGELQRQRQQKKRQSQQKPAAVPIPTVGLPYTVTLAVLADRFDCTTTVSRWLTSAGPARVKWPVTSHSPLATGTTTTTRTPAAGAASSSTTTRDGGDSMAIAPGMSRATEEVLRQKILVAWLLDQPVRFQNATRELIMNGSCRWSPFFGVDGEDEGAEGEDGDEAMGTSWWYLPDGLEQELQYRRHCILNTIGSIQQHFLRLYSTTTTTPRAPSTPSTTTPPLSRGIGLVISSARPQRPKRQQCQLGYDSSAACDSYQLGEMVKFLLSRGLLAFADCSPSSLETLPDAARWPVDALLAALRQCPAYQVDKHHANCGLRTRLLPILDFVRGLLSAGSVPVSCAAWRRDRAAAAWMPSDGGGSGGGGLDGNGAARWQGVAPHAVDDAGAGADGAGPRQFRFTRSLLSDQRLRFENALGADKFARDVFTASSWDWTAED</sequence>